<reference evidence="8 9" key="1">
    <citation type="submission" date="2024-06" db="EMBL/GenBank/DDBJ databases">
        <title>Chitinophaga defluvii sp. nov., isolated from municipal sewage.</title>
        <authorList>
            <person name="Zhang L."/>
        </authorList>
    </citation>
    <scope>NUCLEOTIDE SEQUENCE [LARGE SCALE GENOMIC DNA]</scope>
    <source>
        <strain evidence="8 9">H8</strain>
    </source>
</reference>
<evidence type="ECO:0000256" key="3">
    <source>
        <dbReference type="ARBA" id="ARBA00022519"/>
    </source>
</evidence>
<evidence type="ECO:0000313" key="9">
    <source>
        <dbReference type="Proteomes" id="UP001549749"/>
    </source>
</evidence>
<organism evidence="8 9">
    <name type="scientific">Chitinophaga defluvii</name>
    <dbReference type="NCBI Taxonomy" id="3163343"/>
    <lineage>
        <taxon>Bacteria</taxon>
        <taxon>Pseudomonadati</taxon>
        <taxon>Bacteroidota</taxon>
        <taxon>Chitinophagia</taxon>
        <taxon>Chitinophagales</taxon>
        <taxon>Chitinophagaceae</taxon>
        <taxon>Chitinophaga</taxon>
    </lineage>
</organism>
<dbReference type="PANTHER" id="PTHR30606">
    <property type="entry name" value="LIPID A BIOSYNTHESIS LAUROYL ACYLTRANSFERASE"/>
    <property type="match status" value="1"/>
</dbReference>
<keyword evidence="9" id="KW-1185">Reference proteome</keyword>
<dbReference type="GO" id="GO:0016746">
    <property type="term" value="F:acyltransferase activity"/>
    <property type="evidence" value="ECO:0007669"/>
    <property type="project" value="UniProtKB-KW"/>
</dbReference>
<name>A0ABV2T0Q1_9BACT</name>
<dbReference type="EMBL" id="JBEXAC010000001">
    <property type="protein sequence ID" value="MET6995930.1"/>
    <property type="molecule type" value="Genomic_DNA"/>
</dbReference>
<dbReference type="PANTHER" id="PTHR30606:SF10">
    <property type="entry name" value="PHOSPHATIDYLINOSITOL MANNOSIDE ACYLTRANSFERASE"/>
    <property type="match status" value="1"/>
</dbReference>
<feature type="transmembrane region" description="Helical" evidence="7">
    <location>
        <begin position="6"/>
        <end position="23"/>
    </location>
</feature>
<evidence type="ECO:0000256" key="2">
    <source>
        <dbReference type="ARBA" id="ARBA00022475"/>
    </source>
</evidence>
<keyword evidence="6 8" id="KW-0012">Acyltransferase</keyword>
<comment type="subcellular location">
    <subcellularLocation>
        <location evidence="1">Cell inner membrane</location>
    </subcellularLocation>
</comment>
<dbReference type="CDD" id="cd07984">
    <property type="entry name" value="LPLAT_LABLAT-like"/>
    <property type="match status" value="1"/>
</dbReference>
<sequence length="286" mass="33781">MHVTYLPLYAALYLLSLLLSYIVRQVDQFIYFLLCKVLRYRYQVVLQNLSRSFPEKTYGEIKEISCAFYRHFGRMLTEIIQMVSISEKQIMSRVKVLNPELLEYYHLQHRSIIIMLGHQGNWEYLSVLPKYLSFDVHGIYKPLSNSFFNLLIKRLRTRFGLKLLPMDQAARYMLLHKNNPQAYLFLADQAPGVQSKCQVAFMHQPTRMFTGAERLAIATDAVVIYAQFNKAAEEKQWKLSFSLLTDTPRATAPHEITTTFGRYLEESIQQAPQYWLWTHKRWKHSH</sequence>
<keyword evidence="4" id="KW-0808">Transferase</keyword>
<evidence type="ECO:0000256" key="6">
    <source>
        <dbReference type="ARBA" id="ARBA00023315"/>
    </source>
</evidence>
<evidence type="ECO:0000256" key="4">
    <source>
        <dbReference type="ARBA" id="ARBA00022679"/>
    </source>
</evidence>
<protein>
    <submittedName>
        <fullName evidence="8">Lysophospholipid acyltransferase family protein</fullName>
    </submittedName>
</protein>
<accession>A0ABV2T0Q1</accession>
<dbReference type="Pfam" id="PF03279">
    <property type="entry name" value="Lip_A_acyltrans"/>
    <property type="match status" value="1"/>
</dbReference>
<keyword evidence="2" id="KW-1003">Cell membrane</keyword>
<keyword evidence="7" id="KW-0812">Transmembrane</keyword>
<comment type="caution">
    <text evidence="8">The sequence shown here is derived from an EMBL/GenBank/DDBJ whole genome shotgun (WGS) entry which is preliminary data.</text>
</comment>
<evidence type="ECO:0000256" key="1">
    <source>
        <dbReference type="ARBA" id="ARBA00004533"/>
    </source>
</evidence>
<evidence type="ECO:0000313" key="8">
    <source>
        <dbReference type="EMBL" id="MET6995930.1"/>
    </source>
</evidence>
<keyword evidence="5 7" id="KW-0472">Membrane</keyword>
<evidence type="ECO:0000256" key="5">
    <source>
        <dbReference type="ARBA" id="ARBA00023136"/>
    </source>
</evidence>
<proteinExistence type="predicted"/>
<gene>
    <name evidence="8" type="ORF">ABR189_01060</name>
</gene>
<dbReference type="Proteomes" id="UP001549749">
    <property type="component" value="Unassembled WGS sequence"/>
</dbReference>
<dbReference type="RefSeq" id="WP_354658577.1">
    <property type="nucleotide sequence ID" value="NZ_JBEXAC010000001.1"/>
</dbReference>
<evidence type="ECO:0000256" key="7">
    <source>
        <dbReference type="SAM" id="Phobius"/>
    </source>
</evidence>
<keyword evidence="3" id="KW-0997">Cell inner membrane</keyword>
<dbReference type="InterPro" id="IPR004960">
    <property type="entry name" value="LipA_acyltrans"/>
</dbReference>
<keyword evidence="7" id="KW-1133">Transmembrane helix</keyword>